<organism evidence="1 6">
    <name type="scientific">Lactococcus lactis subsp. cremoris</name>
    <name type="common">Streptococcus cremoris</name>
    <dbReference type="NCBI Taxonomy" id="1359"/>
    <lineage>
        <taxon>Bacteria</taxon>
        <taxon>Bacillati</taxon>
        <taxon>Bacillota</taxon>
        <taxon>Bacilli</taxon>
        <taxon>Lactobacillales</taxon>
        <taxon>Streptococcaceae</taxon>
        <taxon>Lactococcus</taxon>
    </lineage>
</organism>
<reference evidence="1" key="2">
    <citation type="submission" date="2023-04" db="EMBL/GenBank/DDBJ databases">
        <authorList>
            <person name="McDonnell B."/>
        </authorList>
    </citation>
    <scope>NUCLEOTIDE SEQUENCE</scope>
    <source>
        <strain evidence="2">JM1</strain>
        <strain evidence="1">JM3</strain>
        <strain evidence="3">UC109</strain>
    </source>
</reference>
<evidence type="ECO:0000313" key="3">
    <source>
        <dbReference type="EMBL" id="WOW93283.1"/>
    </source>
</evidence>
<gene>
    <name evidence="2" type="ORF">LLJM1_03110</name>
    <name evidence="1" type="ORF">LLJM3_02780</name>
    <name evidence="3" type="ORF">LLUC109_02540</name>
</gene>
<evidence type="ECO:0000313" key="6">
    <source>
        <dbReference type="Proteomes" id="UP000192161"/>
    </source>
</evidence>
<evidence type="ECO:0008006" key="7">
    <source>
        <dbReference type="Google" id="ProtNLM"/>
    </source>
</evidence>
<dbReference type="EMBL" id="CP015907">
    <property type="protein sequence ID" value="WOW93283.1"/>
    <property type="molecule type" value="Genomic_DNA"/>
</dbReference>
<evidence type="ECO:0000313" key="5">
    <source>
        <dbReference type="Proteomes" id="UP000192016"/>
    </source>
</evidence>
<dbReference type="RefSeq" id="WP_231097943.1">
    <property type="nucleotide sequence ID" value="NZ_CAKMBC010000036.1"/>
</dbReference>
<dbReference type="SUPFAM" id="SSF53187">
    <property type="entry name" value="Zn-dependent exopeptidases"/>
    <property type="match status" value="1"/>
</dbReference>
<evidence type="ECO:0000313" key="2">
    <source>
        <dbReference type="EMBL" id="WMF94345.1"/>
    </source>
</evidence>
<name>A0AA47KVN1_LACLC</name>
<proteinExistence type="predicted"/>
<dbReference type="Gene3D" id="3.40.630.10">
    <property type="entry name" value="Zn peptidases"/>
    <property type="match status" value="1"/>
</dbReference>
<reference evidence="4 5" key="1">
    <citation type="journal article" date="2017" name="BMC Genomics">
        <title>Comparative and functional genomics of the Lactococcus lactis taxon; insights into evolution and niche adaptation.</title>
        <authorList>
            <person name="Kelleher P."/>
            <person name="Bottacini F."/>
            <person name="Mahony J."/>
            <person name="Kilcawley K.N."/>
            <person name="van Sinderen D."/>
        </authorList>
    </citation>
    <scope>NUCLEOTIDE SEQUENCE [LARGE SCALE GENOMIC DNA]</scope>
    <source>
        <strain evidence="2 4">JM1</strain>
        <strain evidence="1 6">JM3</strain>
        <strain evidence="3 5">UC109</strain>
    </source>
</reference>
<dbReference type="Proteomes" id="UP000192161">
    <property type="component" value="Chromosome"/>
</dbReference>
<dbReference type="Proteomes" id="UP000191806">
    <property type="component" value="Chromosome"/>
</dbReference>
<evidence type="ECO:0000313" key="4">
    <source>
        <dbReference type="Proteomes" id="UP000191806"/>
    </source>
</evidence>
<dbReference type="AlphaFoldDB" id="A0AA47KVN1"/>
<evidence type="ECO:0000313" key="1">
    <source>
        <dbReference type="EMBL" id="WGL39543.1"/>
    </source>
</evidence>
<dbReference type="Proteomes" id="UP000192016">
    <property type="component" value="Chromosome"/>
</dbReference>
<dbReference type="EMBL" id="CP015899">
    <property type="protein sequence ID" value="WMF94345.1"/>
    <property type="molecule type" value="Genomic_DNA"/>
</dbReference>
<accession>A0AA47KVN1</accession>
<protein>
    <recommendedName>
        <fullName evidence="7">Acetylornithine deacetylase</fullName>
    </recommendedName>
</protein>
<sequence>MRTVVFGPGQHDQCHITNEYILLEKLEKHIEILQSFIKKMQEIY</sequence>
<dbReference type="EMBL" id="CP015901">
    <property type="protein sequence ID" value="WGL39543.1"/>
    <property type="molecule type" value="Genomic_DNA"/>
</dbReference>